<evidence type="ECO:0000313" key="2">
    <source>
        <dbReference type="EMBL" id="OJG93203.1"/>
    </source>
</evidence>
<name>A0A0S3K7D7_9ENTE</name>
<dbReference type="OrthoDB" id="5881184at2"/>
<organism evidence="2 4">
    <name type="scientific">Enterococcus silesiacus</name>
    <dbReference type="NCBI Taxonomy" id="332949"/>
    <lineage>
        <taxon>Bacteria</taxon>
        <taxon>Bacillati</taxon>
        <taxon>Bacillota</taxon>
        <taxon>Bacilli</taxon>
        <taxon>Lactobacillales</taxon>
        <taxon>Enterococcaceae</taxon>
        <taxon>Enterococcus</taxon>
    </lineage>
</organism>
<dbReference type="GO" id="GO:0032259">
    <property type="term" value="P:methylation"/>
    <property type="evidence" value="ECO:0007669"/>
    <property type="project" value="UniProtKB-KW"/>
</dbReference>
<dbReference type="InterPro" id="IPR029063">
    <property type="entry name" value="SAM-dependent_MTases_sf"/>
</dbReference>
<reference evidence="2 4" key="1">
    <citation type="submission" date="2014-12" db="EMBL/GenBank/DDBJ databases">
        <title>Draft genome sequences of 29 type strains of Enterococci.</title>
        <authorList>
            <person name="Zhong Z."/>
            <person name="Sun Z."/>
            <person name="Liu W."/>
            <person name="Zhang W."/>
            <person name="Zhang H."/>
        </authorList>
    </citation>
    <scope>NUCLEOTIDE SEQUENCE [LARGE SCALE GENOMIC DNA]</scope>
    <source>
        <strain evidence="2 4">DSM 22801</strain>
    </source>
</reference>
<dbReference type="PANTHER" id="PTHR38451">
    <property type="entry name" value="TRNA (ADENINE(22)-N(1))-METHYLTRANSFERASE"/>
    <property type="match status" value="1"/>
</dbReference>
<dbReference type="InterPro" id="IPR006901">
    <property type="entry name" value="TrmK"/>
</dbReference>
<dbReference type="Gene3D" id="3.40.50.150">
    <property type="entry name" value="Vaccinia Virus protein VP39"/>
    <property type="match status" value="1"/>
</dbReference>
<dbReference type="KEGG" id="ess:ATZ33_02175"/>
<keyword evidence="1" id="KW-0808">Transferase</keyword>
<dbReference type="GO" id="GO:0160105">
    <property type="term" value="F:tRNA (adenine(22)-N1)-methyltransferase activity"/>
    <property type="evidence" value="ECO:0007669"/>
    <property type="project" value="InterPro"/>
</dbReference>
<reference evidence="1 3" key="2">
    <citation type="submission" date="2015-12" db="EMBL/GenBank/DDBJ databases">
        <authorList>
            <person name="Lauer A."/>
            <person name="Humrighouse B."/>
            <person name="Loparev V."/>
            <person name="Shewmaker P.L."/>
            <person name="Whitney A.M."/>
            <person name="McLaughlin R.W."/>
        </authorList>
    </citation>
    <scope>NUCLEOTIDE SEQUENCE [LARGE SCALE GENOMIC DNA]</scope>
    <source>
        <strain evidence="1 3">LMG 23085</strain>
    </source>
</reference>
<dbReference type="EMBL" id="CP013614">
    <property type="protein sequence ID" value="ALS00223.1"/>
    <property type="molecule type" value="Genomic_DNA"/>
</dbReference>
<dbReference type="Proteomes" id="UP000183039">
    <property type="component" value="Unassembled WGS sequence"/>
</dbReference>
<sequence>MNENLLSKRLARVGELVPEQSRLADIGSDHAYLPVALVLQKKLEFAVAGEVVSGPFEAAKKQVRKNGLSDQITVRLADGLDAVEKTDEINAITICGMGGVLIRDILEAGWTNQRLQGNERLVLQPNIGEKPLRDWLTIHGYTIIDEDILEENNKIYEIIVAARRETRVAYSAKERLFGPVLLKKQSPIFYKKWQSEVKQRETILAQLTKASGDQTIRIQQIEKEIAEIKEVLPDES</sequence>
<dbReference type="PANTHER" id="PTHR38451:SF1">
    <property type="entry name" value="TRNA (ADENINE(22)-N(1))-METHYLTRANSFERASE"/>
    <property type="match status" value="1"/>
</dbReference>
<dbReference type="PIRSF" id="PIRSF018637">
    <property type="entry name" value="TrmK"/>
    <property type="match status" value="1"/>
</dbReference>
<dbReference type="Proteomes" id="UP000065511">
    <property type="component" value="Chromosome"/>
</dbReference>
<evidence type="ECO:0000313" key="1">
    <source>
        <dbReference type="EMBL" id="ALS00223.1"/>
    </source>
</evidence>
<evidence type="ECO:0000313" key="4">
    <source>
        <dbReference type="Proteomes" id="UP000183039"/>
    </source>
</evidence>
<protein>
    <submittedName>
        <fullName evidence="1">SAM-dependent methyltransferase</fullName>
    </submittedName>
    <submittedName>
        <fullName evidence="2">tRNA (Adenine22-N1)-methyltransferase</fullName>
    </submittedName>
</protein>
<dbReference type="RefSeq" id="WP_071876295.1">
    <property type="nucleotide sequence ID" value="NZ_JXLC01000002.1"/>
</dbReference>
<dbReference type="EMBL" id="JXLC01000002">
    <property type="protein sequence ID" value="OJG93203.1"/>
    <property type="molecule type" value="Genomic_DNA"/>
</dbReference>
<gene>
    <name evidence="1" type="ORF">ATZ33_02175</name>
    <name evidence="2" type="ORF">RV15_GL001235</name>
</gene>
<proteinExistence type="predicted"/>
<dbReference type="Pfam" id="PF04816">
    <property type="entry name" value="TrmK"/>
    <property type="match status" value="1"/>
</dbReference>
<dbReference type="SUPFAM" id="SSF53335">
    <property type="entry name" value="S-adenosyl-L-methionine-dependent methyltransferases"/>
    <property type="match status" value="1"/>
</dbReference>
<keyword evidence="1" id="KW-0489">Methyltransferase</keyword>
<evidence type="ECO:0000313" key="3">
    <source>
        <dbReference type="Proteomes" id="UP000065511"/>
    </source>
</evidence>
<keyword evidence="3" id="KW-1185">Reference proteome</keyword>
<dbReference type="AlphaFoldDB" id="A0A0S3K7D7"/>
<accession>A0A0S3K7D7</accession>
<dbReference type="Gene3D" id="1.10.287.1890">
    <property type="match status" value="1"/>
</dbReference>